<dbReference type="RefSeq" id="WP_140593882.1">
    <property type="nucleotide sequence ID" value="NZ_VFWZ01000003.1"/>
</dbReference>
<evidence type="ECO:0000313" key="2">
    <source>
        <dbReference type="Proteomes" id="UP000315540"/>
    </source>
</evidence>
<proteinExistence type="predicted"/>
<dbReference type="Proteomes" id="UP000315540">
    <property type="component" value="Unassembled WGS sequence"/>
</dbReference>
<reference evidence="1 2" key="1">
    <citation type="submission" date="2019-06" db="EMBL/GenBank/DDBJ databases">
        <authorList>
            <person name="Meng X."/>
        </authorList>
    </citation>
    <scope>NUCLEOTIDE SEQUENCE [LARGE SCALE GENOMIC DNA]</scope>
    <source>
        <strain evidence="1 2">M625</strain>
    </source>
</reference>
<dbReference type="EMBL" id="VFWZ01000003">
    <property type="protein sequence ID" value="TPN86312.1"/>
    <property type="molecule type" value="Genomic_DNA"/>
</dbReference>
<protein>
    <submittedName>
        <fullName evidence="1">Uncharacterized protein</fullName>
    </submittedName>
</protein>
<dbReference type="AlphaFoldDB" id="A0A504JCI2"/>
<keyword evidence="2" id="KW-1185">Reference proteome</keyword>
<comment type="caution">
    <text evidence="1">The sequence shown here is derived from an EMBL/GenBank/DDBJ whole genome shotgun (WGS) entry which is preliminary data.</text>
</comment>
<accession>A0A504JCI2</accession>
<name>A0A504JCI2_9FLAO</name>
<evidence type="ECO:0000313" key="1">
    <source>
        <dbReference type="EMBL" id="TPN86312.1"/>
    </source>
</evidence>
<organism evidence="1 2">
    <name type="scientific">Aquimarina algicola</name>
    <dbReference type="NCBI Taxonomy" id="2589995"/>
    <lineage>
        <taxon>Bacteria</taxon>
        <taxon>Pseudomonadati</taxon>
        <taxon>Bacteroidota</taxon>
        <taxon>Flavobacteriia</taxon>
        <taxon>Flavobacteriales</taxon>
        <taxon>Flavobacteriaceae</taxon>
        <taxon>Aquimarina</taxon>
    </lineage>
</organism>
<gene>
    <name evidence="1" type="ORF">FHK87_13680</name>
</gene>
<dbReference type="OrthoDB" id="1448898at2"/>
<sequence>MKERIVENIKRLSLHDSILKKIDRIEDKLILTVDWAKIEDYTEKNIEEGLVLGNCRLTFYELNNESLTIDFRGTPGNENIAPKEIEFDIKLFKEWLILDNKSVDENKYCLNGLIDYENKYGWLDWNFYFSKFELSWNNYITWEEWRNGKIVKKE</sequence>